<comment type="caution">
    <text evidence="2">The sequence shown here is derived from an EMBL/GenBank/DDBJ whole genome shotgun (WGS) entry which is preliminary data.</text>
</comment>
<reference evidence="2 3" key="1">
    <citation type="submission" date="2019-02" db="EMBL/GenBank/DDBJ databases">
        <title>Genome sequencing of the rare red list fungi Phlebia centrifuga.</title>
        <authorList>
            <person name="Buettner E."/>
            <person name="Kellner H."/>
        </authorList>
    </citation>
    <scope>NUCLEOTIDE SEQUENCE [LARGE SCALE GENOMIC DNA]</scope>
    <source>
        <strain evidence="2 3">DSM 108282</strain>
    </source>
</reference>
<dbReference type="PANTHER" id="PTHR34310:SF9">
    <property type="entry name" value="BLR5716 PROTEIN"/>
    <property type="match status" value="1"/>
</dbReference>
<dbReference type="InterPro" id="IPR007361">
    <property type="entry name" value="DUF427"/>
</dbReference>
<dbReference type="PANTHER" id="PTHR34310">
    <property type="entry name" value="DUF427 DOMAIN PROTEIN (AFU_ORTHOLOGUE AFUA_3G02220)"/>
    <property type="match status" value="1"/>
</dbReference>
<dbReference type="Pfam" id="PF04248">
    <property type="entry name" value="NTP_transf_9"/>
    <property type="match status" value="1"/>
</dbReference>
<keyword evidence="3" id="KW-1185">Reference proteome</keyword>
<organism evidence="2 3">
    <name type="scientific">Hermanssonia centrifuga</name>
    <dbReference type="NCBI Taxonomy" id="98765"/>
    <lineage>
        <taxon>Eukaryota</taxon>
        <taxon>Fungi</taxon>
        <taxon>Dikarya</taxon>
        <taxon>Basidiomycota</taxon>
        <taxon>Agaricomycotina</taxon>
        <taxon>Agaricomycetes</taxon>
        <taxon>Polyporales</taxon>
        <taxon>Meruliaceae</taxon>
        <taxon>Hermanssonia</taxon>
    </lineage>
</organism>
<evidence type="ECO:0000313" key="2">
    <source>
        <dbReference type="EMBL" id="THH01926.1"/>
    </source>
</evidence>
<protein>
    <recommendedName>
        <fullName evidence="1">DUF427 domain-containing protein</fullName>
    </recommendedName>
</protein>
<dbReference type="Proteomes" id="UP000309038">
    <property type="component" value="Unassembled WGS sequence"/>
</dbReference>
<sequence length="96" mass="10571">MVKVTVDGTVLAQSDKTVKLEGNHYFPPESCNEDLLTASTTVYVCPWKGSATYYNVTLDGKDIKDAAWSYPQPKEAAKSITGHLAFDKSKVKIEDN</sequence>
<feature type="domain" description="DUF427" evidence="1">
    <location>
        <begin position="2"/>
        <end position="88"/>
    </location>
</feature>
<dbReference type="EMBL" id="SGPJ01000014">
    <property type="protein sequence ID" value="THH01926.1"/>
    <property type="molecule type" value="Genomic_DNA"/>
</dbReference>
<gene>
    <name evidence="2" type="ORF">EW026_g857</name>
</gene>
<dbReference type="AlphaFoldDB" id="A0A4S4KTD1"/>
<evidence type="ECO:0000259" key="1">
    <source>
        <dbReference type="Pfam" id="PF04248"/>
    </source>
</evidence>
<dbReference type="InterPro" id="IPR038694">
    <property type="entry name" value="DUF427_sf"/>
</dbReference>
<name>A0A4S4KTD1_9APHY</name>
<evidence type="ECO:0000313" key="3">
    <source>
        <dbReference type="Proteomes" id="UP000309038"/>
    </source>
</evidence>
<dbReference type="Gene3D" id="2.170.150.40">
    <property type="entry name" value="Domain of unknown function (DUF427)"/>
    <property type="match status" value="1"/>
</dbReference>
<proteinExistence type="predicted"/>
<accession>A0A4S4KTD1</accession>